<comment type="catalytic activity">
    <reaction evidence="9 10">
        <text>tRNA(Ile) + L-isoleucine + ATP = L-isoleucyl-tRNA(Ile) + AMP + diphosphate</text>
        <dbReference type="Rhea" id="RHEA:11060"/>
        <dbReference type="Rhea" id="RHEA-COMP:9666"/>
        <dbReference type="Rhea" id="RHEA-COMP:9695"/>
        <dbReference type="ChEBI" id="CHEBI:30616"/>
        <dbReference type="ChEBI" id="CHEBI:33019"/>
        <dbReference type="ChEBI" id="CHEBI:58045"/>
        <dbReference type="ChEBI" id="CHEBI:78442"/>
        <dbReference type="ChEBI" id="CHEBI:78528"/>
        <dbReference type="ChEBI" id="CHEBI:456215"/>
        <dbReference type="EC" id="6.1.1.5"/>
    </reaction>
</comment>
<dbReference type="InterPro" id="IPR023585">
    <property type="entry name" value="Ile-tRNA-ligase_type1"/>
</dbReference>
<feature type="binding site" evidence="10">
    <location>
        <position position="915"/>
    </location>
    <ligand>
        <name>Zn(2+)</name>
        <dbReference type="ChEBI" id="CHEBI:29105"/>
    </ligand>
</feature>
<dbReference type="InterPro" id="IPR009008">
    <property type="entry name" value="Val/Leu/Ile-tRNA-synth_edit"/>
</dbReference>
<keyword evidence="3 10" id="KW-0436">Ligase</keyword>
<dbReference type="Pfam" id="PF00133">
    <property type="entry name" value="tRNA-synt_1"/>
    <property type="match status" value="1"/>
</dbReference>
<feature type="domain" description="Aminoacyl-tRNA synthetase class Ia" evidence="11">
    <location>
        <begin position="29"/>
        <end position="648"/>
    </location>
</feature>
<dbReference type="PRINTS" id="PR00984">
    <property type="entry name" value="TRNASYNTHILE"/>
</dbReference>
<evidence type="ECO:0000259" key="12">
    <source>
        <dbReference type="Pfam" id="PF06827"/>
    </source>
</evidence>
<evidence type="ECO:0000256" key="8">
    <source>
        <dbReference type="ARBA" id="ARBA00025217"/>
    </source>
</evidence>
<evidence type="ECO:0000256" key="3">
    <source>
        <dbReference type="ARBA" id="ARBA00022598"/>
    </source>
</evidence>
<evidence type="ECO:0000256" key="2">
    <source>
        <dbReference type="ARBA" id="ARBA00022490"/>
    </source>
</evidence>
<dbReference type="GO" id="GO:0002161">
    <property type="term" value="F:aminoacyl-tRNA deacylase activity"/>
    <property type="evidence" value="ECO:0007669"/>
    <property type="project" value="InterPro"/>
</dbReference>
<dbReference type="GO" id="GO:0008270">
    <property type="term" value="F:zinc ion binding"/>
    <property type="evidence" value="ECO:0007669"/>
    <property type="project" value="UniProtKB-UniRule"/>
</dbReference>
<dbReference type="RefSeq" id="WP_084234135.1">
    <property type="nucleotide sequence ID" value="NZ_FWXW01000003.1"/>
</dbReference>
<dbReference type="FunFam" id="3.40.50.620:FF:000152">
    <property type="entry name" value="Isoleucine--tRNA ligase"/>
    <property type="match status" value="1"/>
</dbReference>
<dbReference type="FunFam" id="1.10.730.20:FF:000001">
    <property type="entry name" value="Isoleucine--tRNA ligase"/>
    <property type="match status" value="1"/>
</dbReference>
<feature type="binding site" evidence="10">
    <location>
        <position position="938"/>
    </location>
    <ligand>
        <name>Zn(2+)</name>
        <dbReference type="ChEBI" id="CHEBI:29105"/>
    </ligand>
</feature>
<dbReference type="InterPro" id="IPR033708">
    <property type="entry name" value="Anticodon_Ile_BEm"/>
</dbReference>
<protein>
    <recommendedName>
        <fullName evidence="10">Isoleucine--tRNA ligase</fullName>
        <ecNumber evidence="10">6.1.1.5</ecNumber>
    </recommendedName>
    <alternativeName>
        <fullName evidence="10">Isoleucyl-tRNA synthetase</fullName>
        <shortName evidence="10">IleRS</shortName>
    </alternativeName>
</protein>
<dbReference type="Proteomes" id="UP000192790">
    <property type="component" value="Unassembled WGS sequence"/>
</dbReference>
<feature type="domain" description="Zinc finger FPG/IleRS-type" evidence="12">
    <location>
        <begin position="912"/>
        <end position="939"/>
    </location>
</feature>
<dbReference type="GO" id="GO:0005524">
    <property type="term" value="F:ATP binding"/>
    <property type="evidence" value="ECO:0007669"/>
    <property type="project" value="UniProtKB-UniRule"/>
</dbReference>
<dbReference type="InterPro" id="IPR001412">
    <property type="entry name" value="aa-tRNA-synth_I_CS"/>
</dbReference>
<dbReference type="InterPro" id="IPR010663">
    <property type="entry name" value="Znf_FPG/IleRS"/>
</dbReference>
<organism evidence="14 15">
    <name type="scientific">Papillibacter cinnamivorans DSM 12816</name>
    <dbReference type="NCBI Taxonomy" id="1122930"/>
    <lineage>
        <taxon>Bacteria</taxon>
        <taxon>Bacillati</taxon>
        <taxon>Bacillota</taxon>
        <taxon>Clostridia</taxon>
        <taxon>Eubacteriales</taxon>
        <taxon>Oscillospiraceae</taxon>
        <taxon>Papillibacter</taxon>
    </lineage>
</organism>
<evidence type="ECO:0000256" key="4">
    <source>
        <dbReference type="ARBA" id="ARBA00022741"/>
    </source>
</evidence>
<dbReference type="HAMAP" id="MF_02002">
    <property type="entry name" value="Ile_tRNA_synth_type1"/>
    <property type="match status" value="1"/>
</dbReference>
<dbReference type="InterPro" id="IPR014729">
    <property type="entry name" value="Rossmann-like_a/b/a_fold"/>
</dbReference>
<feature type="short sequence motif" description="'HIGH' region" evidence="10">
    <location>
        <begin position="59"/>
        <end position="69"/>
    </location>
</feature>
<keyword evidence="6 10" id="KW-0648">Protein biosynthesis</keyword>
<keyword evidence="2 10" id="KW-0963">Cytoplasm</keyword>
<dbReference type="GO" id="GO:0006428">
    <property type="term" value="P:isoleucyl-tRNA aminoacylation"/>
    <property type="evidence" value="ECO:0007669"/>
    <property type="project" value="UniProtKB-UniRule"/>
</dbReference>
<dbReference type="STRING" id="1122930.SAMN02745168_1517"/>
<dbReference type="SUPFAM" id="SSF52374">
    <property type="entry name" value="Nucleotidylyl transferase"/>
    <property type="match status" value="1"/>
</dbReference>
<keyword evidence="7 10" id="KW-0030">Aminoacyl-tRNA synthetase</keyword>
<dbReference type="GO" id="GO:0004822">
    <property type="term" value="F:isoleucine-tRNA ligase activity"/>
    <property type="evidence" value="ECO:0007669"/>
    <property type="project" value="UniProtKB-UniRule"/>
</dbReference>
<feature type="binding site" evidence="10">
    <location>
        <position position="568"/>
    </location>
    <ligand>
        <name>L-isoleucyl-5'-AMP</name>
        <dbReference type="ChEBI" id="CHEBI:178002"/>
    </ligand>
</feature>
<evidence type="ECO:0000313" key="14">
    <source>
        <dbReference type="EMBL" id="SMC55908.1"/>
    </source>
</evidence>
<name>A0A1W2A6L6_9FIRM</name>
<comment type="similarity">
    <text evidence="1 10">Belongs to the class-I aminoacyl-tRNA synthetase family. IleS type 1 subfamily.</text>
</comment>
<evidence type="ECO:0000256" key="9">
    <source>
        <dbReference type="ARBA" id="ARBA00048359"/>
    </source>
</evidence>
<dbReference type="OrthoDB" id="9810365at2"/>
<dbReference type="InterPro" id="IPR002300">
    <property type="entry name" value="aa-tRNA-synth_Ia"/>
</dbReference>
<dbReference type="SUPFAM" id="SSF47323">
    <property type="entry name" value="Anticodon-binding domain of a subclass of class I aminoacyl-tRNA synthetases"/>
    <property type="match status" value="1"/>
</dbReference>
<evidence type="ECO:0000256" key="7">
    <source>
        <dbReference type="ARBA" id="ARBA00023146"/>
    </source>
</evidence>
<dbReference type="Gene3D" id="1.10.10.830">
    <property type="entry name" value="Ile-tRNA synthetase CP2 domain-like"/>
    <property type="match status" value="1"/>
</dbReference>
<dbReference type="CDD" id="cd07960">
    <property type="entry name" value="Anticodon_Ia_Ile_BEm"/>
    <property type="match status" value="1"/>
</dbReference>
<keyword evidence="5 10" id="KW-0067">ATP-binding</keyword>
<comment type="domain">
    <text evidence="10">IleRS has two distinct active sites: one for aminoacylation and one for editing. The misactivated valine is translocated from the active site to the editing site, which sterically excludes the correctly activated isoleucine. The single editing site contains two valyl binding pockets, one specific for each substrate (Val-AMP or Val-tRNA(Ile)).</text>
</comment>
<accession>A0A1W2A6L6</accession>
<dbReference type="CDD" id="cd00818">
    <property type="entry name" value="IleRS_core"/>
    <property type="match status" value="1"/>
</dbReference>
<evidence type="ECO:0000259" key="13">
    <source>
        <dbReference type="Pfam" id="PF08264"/>
    </source>
</evidence>
<dbReference type="NCBIfam" id="TIGR00392">
    <property type="entry name" value="ileS"/>
    <property type="match status" value="1"/>
</dbReference>
<evidence type="ECO:0000256" key="5">
    <source>
        <dbReference type="ARBA" id="ARBA00022840"/>
    </source>
</evidence>
<dbReference type="SUPFAM" id="SSF50677">
    <property type="entry name" value="ValRS/IleRS/LeuRS editing domain"/>
    <property type="match status" value="1"/>
</dbReference>
<dbReference type="Pfam" id="PF08264">
    <property type="entry name" value="Anticodon_1"/>
    <property type="match status" value="1"/>
</dbReference>
<comment type="cofactor">
    <cofactor evidence="10">
        <name>Zn(2+)</name>
        <dbReference type="ChEBI" id="CHEBI:29105"/>
    </cofactor>
    <text evidence="10">Binds 1 zinc ion per subunit.</text>
</comment>
<comment type="function">
    <text evidence="8 10">Catalyzes the attachment of isoleucine to tRNA(Ile). As IleRS can inadvertently accommodate and process structurally similar amino acids such as valine, to avoid such errors it has two additional distinct tRNA(Ile)-dependent editing activities. One activity is designated as 'pretransfer' editing and involves the hydrolysis of activated Val-AMP. The other activity is designated 'posttransfer' editing and involves deacylation of mischarged Val-tRNA(Ile).</text>
</comment>
<dbReference type="PROSITE" id="PS00178">
    <property type="entry name" value="AA_TRNA_LIGASE_I"/>
    <property type="match status" value="1"/>
</dbReference>
<dbReference type="Pfam" id="PF06827">
    <property type="entry name" value="zf-FPG_IleRS"/>
    <property type="match status" value="1"/>
</dbReference>
<gene>
    <name evidence="10" type="primary">ileS</name>
    <name evidence="14" type="ORF">SAMN02745168_1517</name>
</gene>
<evidence type="ECO:0000259" key="11">
    <source>
        <dbReference type="Pfam" id="PF00133"/>
    </source>
</evidence>
<dbReference type="InterPro" id="IPR050081">
    <property type="entry name" value="Ile-tRNA_ligase"/>
</dbReference>
<keyword evidence="10" id="KW-0862">Zinc</keyword>
<evidence type="ECO:0000256" key="6">
    <source>
        <dbReference type="ARBA" id="ARBA00022917"/>
    </source>
</evidence>
<feature type="binding site" evidence="10">
    <location>
        <position position="612"/>
    </location>
    <ligand>
        <name>ATP</name>
        <dbReference type="ChEBI" id="CHEBI:30616"/>
    </ligand>
</feature>
<dbReference type="PANTHER" id="PTHR42765:SF1">
    <property type="entry name" value="ISOLEUCINE--TRNA LIGASE, MITOCHONDRIAL"/>
    <property type="match status" value="1"/>
</dbReference>
<feature type="binding site" evidence="10">
    <location>
        <position position="935"/>
    </location>
    <ligand>
        <name>Zn(2+)</name>
        <dbReference type="ChEBI" id="CHEBI:29105"/>
    </ligand>
</feature>
<dbReference type="EC" id="6.1.1.5" evidence="10"/>
<feature type="domain" description="Methionyl/Valyl/Leucyl/Isoleucyl-tRNA synthetase anticodon-binding" evidence="13">
    <location>
        <begin position="691"/>
        <end position="849"/>
    </location>
</feature>
<feature type="short sequence motif" description="'KMSKS' region" evidence="10">
    <location>
        <begin position="609"/>
        <end position="613"/>
    </location>
</feature>
<keyword evidence="15" id="KW-1185">Reference proteome</keyword>
<dbReference type="GO" id="GO:0000049">
    <property type="term" value="F:tRNA binding"/>
    <property type="evidence" value="ECO:0007669"/>
    <property type="project" value="InterPro"/>
</dbReference>
<evidence type="ECO:0000256" key="10">
    <source>
        <dbReference type="HAMAP-Rule" id="MF_02002"/>
    </source>
</evidence>
<evidence type="ECO:0000313" key="15">
    <source>
        <dbReference type="Proteomes" id="UP000192790"/>
    </source>
</evidence>
<dbReference type="InterPro" id="IPR013155">
    <property type="entry name" value="M/V/L/I-tRNA-synth_anticd-bd"/>
</dbReference>
<keyword evidence="10" id="KW-0479">Metal-binding</keyword>
<dbReference type="GO" id="GO:0005829">
    <property type="term" value="C:cytosol"/>
    <property type="evidence" value="ECO:0007669"/>
    <property type="project" value="TreeGrafter"/>
</dbReference>
<feature type="binding site" evidence="10">
    <location>
        <position position="918"/>
    </location>
    <ligand>
        <name>Zn(2+)</name>
        <dbReference type="ChEBI" id="CHEBI:29105"/>
    </ligand>
</feature>
<dbReference type="AlphaFoldDB" id="A0A1W2A6L6"/>
<dbReference type="InterPro" id="IPR009080">
    <property type="entry name" value="tRNAsynth_Ia_anticodon-bd"/>
</dbReference>
<sequence length="950" mass="107225">MAQDYNKTVNLPKTEFPMRAGLPKREPEILRKWQEEGLYRRLMEKNSGKPLFILHDGPPYANGDIHMGTAMNKTLKDFIVRYKNMSGFKAPYVPGWDTHGLPIESQILKKNKLRLEEMSTAEFRDKCKEFALGFVRTQGDEFKRLGVVGDWENPYLTLYPEFEAKQIEIFGEMAKRGYIYRGLKPVYWCPHDETALAEAEIEYADDKCESIYVKFKVRDDKGKLANLTDLDSTYFVIWTTTTWTLPGNLAISLNPDFEYVLMNVPGGETYIVASELAESVARAAKIENWKSLGRLKGSEFELMTASHPFYDRESVVLLGDHVTLEAGTGCVHTAPGHGMEDFVVCKTYDDKGLTKIGVVVPVDSKGLMTKESGKFAGLTYAKANDAILEELKQQGALLASETLVHPYPHCWRCKNPVIYRATEQWFASVDAIKDAAVEACRGVHWLPEWGEERMISMIRERSDWCVSRQRKWGVPIPIFYCGECGEAIINDETIKAVSALFAKEGSNAWFEKSASEILPEGYSCPHCGHKQFRKETDIMDVWFDSGSTHKAVLETRPELRYPADLYLEGGDQYRGWFQSSLLTSIATKNMAPYKNIITHGWVVDGEGKKMSKSLGNTVLPAEVMKEYGADILRLWVSSADFTVDVRISKEIFKQLSEIYLKIRNTARYILGNLDGFDPDSQVAPADMTELDRWALMRLNKVVAKVREGYESSQYHLIYHGIHNFCVVDMSNFYLDIIKDRLYCEAPDSHARRSAQTAMYRVLDALVRMLAPILAFTSEEIWQFMPHHRGADTESVLFNDMPSPDASLEFSPTLEDKWEKVRLLRLDVNKTLETARAQKSIGKALDARVVLYADAEDADTGAMLSAIKDVNLKEIFIVSGCRVAEGKCPDAEGVVVKGENYPGITVQVLPAEGEKCVRCWMHDTKVGSDHEHPQLCPRCAGVVAGLPPVES</sequence>
<dbReference type="InterPro" id="IPR002301">
    <property type="entry name" value="Ile-tRNA-ligase"/>
</dbReference>
<proteinExistence type="inferred from homology"/>
<dbReference type="EMBL" id="FWXW01000003">
    <property type="protein sequence ID" value="SMC55908.1"/>
    <property type="molecule type" value="Genomic_DNA"/>
</dbReference>
<comment type="subunit">
    <text evidence="10">Monomer.</text>
</comment>
<dbReference type="PANTHER" id="PTHR42765">
    <property type="entry name" value="SOLEUCYL-TRNA SYNTHETASE"/>
    <property type="match status" value="1"/>
</dbReference>
<dbReference type="Gene3D" id="1.10.730.20">
    <property type="match status" value="1"/>
</dbReference>
<comment type="subcellular location">
    <subcellularLocation>
        <location evidence="10">Cytoplasm</location>
    </subcellularLocation>
</comment>
<reference evidence="14 15" key="1">
    <citation type="submission" date="2017-04" db="EMBL/GenBank/DDBJ databases">
        <authorList>
            <person name="Afonso C.L."/>
            <person name="Miller P.J."/>
            <person name="Scott M.A."/>
            <person name="Spackman E."/>
            <person name="Goraichik I."/>
            <person name="Dimitrov K.M."/>
            <person name="Suarez D.L."/>
            <person name="Swayne D.E."/>
        </authorList>
    </citation>
    <scope>NUCLEOTIDE SEQUENCE [LARGE SCALE GENOMIC DNA]</scope>
    <source>
        <strain evidence="14 15">DSM 12816</strain>
    </source>
</reference>
<keyword evidence="4 10" id="KW-0547">Nucleotide-binding</keyword>
<evidence type="ECO:0000256" key="1">
    <source>
        <dbReference type="ARBA" id="ARBA00006887"/>
    </source>
</evidence>
<dbReference type="Gene3D" id="3.40.50.620">
    <property type="entry name" value="HUPs"/>
    <property type="match status" value="2"/>
</dbReference>